<evidence type="ECO:0000313" key="3">
    <source>
        <dbReference type="Proteomes" id="UP001152561"/>
    </source>
</evidence>
<dbReference type="EMBL" id="JAJAGQ010000017">
    <property type="protein sequence ID" value="KAJ8538132.1"/>
    <property type="molecule type" value="Genomic_DNA"/>
</dbReference>
<protein>
    <submittedName>
        <fullName evidence="2">Uncharacterized protein</fullName>
    </submittedName>
</protein>
<comment type="caution">
    <text evidence="2">The sequence shown here is derived from an EMBL/GenBank/DDBJ whole genome shotgun (WGS) entry which is preliminary data.</text>
</comment>
<dbReference type="AlphaFoldDB" id="A0A9Q1LIW5"/>
<gene>
    <name evidence="2" type="ORF">K7X08_014672</name>
</gene>
<sequence>MATSSIPDAGQGIPSDGIRLIRLVEAKVTKLVEEFHAYVKEAIETALAPNKADLEVVKEEQKSIRAQLQFIKLQLGCIKEGIEEGLPTIRVDLQRVKTQLSALDPPEIVLSGPILPPAAKLFSIQVRVNDEPRVDHSPERDDVEKDDDVNDRSKRQSESEPDSDMGDETLESVRSMVRASGIPPDEVDTVVYREATGVESTGYQRRKFIFGSTYTCPHSIISGSSDPFRHQY</sequence>
<evidence type="ECO:0000313" key="2">
    <source>
        <dbReference type="EMBL" id="KAJ8538132.1"/>
    </source>
</evidence>
<feature type="compositionally biased region" description="Basic and acidic residues" evidence="1">
    <location>
        <begin position="130"/>
        <end position="143"/>
    </location>
</feature>
<name>A0A9Q1LIW5_9SOLA</name>
<evidence type="ECO:0000256" key="1">
    <source>
        <dbReference type="SAM" id="MobiDB-lite"/>
    </source>
</evidence>
<feature type="compositionally biased region" description="Acidic residues" evidence="1">
    <location>
        <begin position="159"/>
        <end position="168"/>
    </location>
</feature>
<dbReference type="Proteomes" id="UP001152561">
    <property type="component" value="Unassembled WGS sequence"/>
</dbReference>
<proteinExistence type="predicted"/>
<feature type="region of interest" description="Disordered" evidence="1">
    <location>
        <begin position="130"/>
        <end position="168"/>
    </location>
</feature>
<accession>A0A9Q1LIW5</accession>
<organism evidence="2 3">
    <name type="scientific">Anisodus acutangulus</name>
    <dbReference type="NCBI Taxonomy" id="402998"/>
    <lineage>
        <taxon>Eukaryota</taxon>
        <taxon>Viridiplantae</taxon>
        <taxon>Streptophyta</taxon>
        <taxon>Embryophyta</taxon>
        <taxon>Tracheophyta</taxon>
        <taxon>Spermatophyta</taxon>
        <taxon>Magnoliopsida</taxon>
        <taxon>eudicotyledons</taxon>
        <taxon>Gunneridae</taxon>
        <taxon>Pentapetalae</taxon>
        <taxon>asterids</taxon>
        <taxon>lamiids</taxon>
        <taxon>Solanales</taxon>
        <taxon>Solanaceae</taxon>
        <taxon>Solanoideae</taxon>
        <taxon>Hyoscyameae</taxon>
        <taxon>Anisodus</taxon>
    </lineage>
</organism>
<keyword evidence="3" id="KW-1185">Reference proteome</keyword>
<reference evidence="3" key="1">
    <citation type="journal article" date="2023" name="Proc. Natl. Acad. Sci. U.S.A.">
        <title>Genomic and structural basis for evolution of tropane alkaloid biosynthesis.</title>
        <authorList>
            <person name="Wanga Y.-J."/>
            <person name="Taina T."/>
            <person name="Yua J.-Y."/>
            <person name="Lia J."/>
            <person name="Xua B."/>
            <person name="Chenc J."/>
            <person name="D'Auriad J.C."/>
            <person name="Huanga J.-P."/>
            <person name="Huanga S.-X."/>
        </authorList>
    </citation>
    <scope>NUCLEOTIDE SEQUENCE [LARGE SCALE GENOMIC DNA]</scope>
    <source>
        <strain evidence="3">cv. KIB-2019</strain>
    </source>
</reference>